<evidence type="ECO:0000313" key="2">
    <source>
        <dbReference type="Proteomes" id="UP000814176"/>
    </source>
</evidence>
<dbReference type="RefSeq" id="XP_047782314.1">
    <property type="nucleotide sequence ID" value="XM_047922829.1"/>
</dbReference>
<accession>A0ABQ8KQD9</accession>
<keyword evidence="2" id="KW-1185">Reference proteome</keyword>
<protein>
    <submittedName>
        <fullName evidence="1">Uncharacterized protein</fullName>
    </submittedName>
</protein>
<comment type="caution">
    <text evidence="1">The sequence shown here is derived from an EMBL/GenBank/DDBJ whole genome shotgun (WGS) entry which is preliminary data.</text>
</comment>
<dbReference type="EMBL" id="JADCUA010000004">
    <property type="protein sequence ID" value="KAH9840848.1"/>
    <property type="molecule type" value="Genomic_DNA"/>
</dbReference>
<evidence type="ECO:0000313" key="1">
    <source>
        <dbReference type="EMBL" id="KAH9840848.1"/>
    </source>
</evidence>
<sequence>MYVLANIPLLTHADLRYRPCPDVEDPRSRRAHTNPLLPSPNWAPHNPVRRTCANGSSLRLEVARTSVWAAGGTVPTTPCTSGDGASRSLSTRLCRVITSICTGTSPPPVYARSVGLPLPASACPYWDRGVAHHMIWAALLARARVSVRYAVDASRD</sequence>
<name>A0ABQ8KQD9_9APHY</name>
<reference evidence="1 2" key="1">
    <citation type="journal article" date="2021" name="Environ. Microbiol.">
        <title>Gene family expansions and transcriptome signatures uncover fungal adaptations to wood decay.</title>
        <authorList>
            <person name="Hage H."/>
            <person name="Miyauchi S."/>
            <person name="Viragh M."/>
            <person name="Drula E."/>
            <person name="Min B."/>
            <person name="Chaduli D."/>
            <person name="Navarro D."/>
            <person name="Favel A."/>
            <person name="Norest M."/>
            <person name="Lesage-Meessen L."/>
            <person name="Balint B."/>
            <person name="Merenyi Z."/>
            <person name="de Eugenio L."/>
            <person name="Morin E."/>
            <person name="Martinez A.T."/>
            <person name="Baldrian P."/>
            <person name="Stursova M."/>
            <person name="Martinez M.J."/>
            <person name="Novotny C."/>
            <person name="Magnuson J.K."/>
            <person name="Spatafora J.W."/>
            <person name="Maurice S."/>
            <person name="Pangilinan J."/>
            <person name="Andreopoulos W."/>
            <person name="LaButti K."/>
            <person name="Hundley H."/>
            <person name="Na H."/>
            <person name="Kuo A."/>
            <person name="Barry K."/>
            <person name="Lipzen A."/>
            <person name="Henrissat B."/>
            <person name="Riley R."/>
            <person name="Ahrendt S."/>
            <person name="Nagy L.G."/>
            <person name="Grigoriev I.V."/>
            <person name="Martin F."/>
            <person name="Rosso M.N."/>
        </authorList>
    </citation>
    <scope>NUCLEOTIDE SEQUENCE [LARGE SCALE GENOMIC DNA]</scope>
    <source>
        <strain evidence="1 2">CIRM-BRFM 1785</strain>
    </source>
</reference>
<gene>
    <name evidence="1" type="ORF">C8Q71DRAFT_741676</name>
</gene>
<dbReference type="GeneID" id="72003561"/>
<proteinExistence type="predicted"/>
<organism evidence="1 2">
    <name type="scientific">Rhodofomes roseus</name>
    <dbReference type="NCBI Taxonomy" id="34475"/>
    <lineage>
        <taxon>Eukaryota</taxon>
        <taxon>Fungi</taxon>
        <taxon>Dikarya</taxon>
        <taxon>Basidiomycota</taxon>
        <taxon>Agaricomycotina</taxon>
        <taxon>Agaricomycetes</taxon>
        <taxon>Polyporales</taxon>
        <taxon>Rhodofomes</taxon>
    </lineage>
</organism>
<dbReference type="Proteomes" id="UP000814176">
    <property type="component" value="Unassembled WGS sequence"/>
</dbReference>